<evidence type="ECO:0000313" key="1">
    <source>
        <dbReference type="EMBL" id="KAF9475412.1"/>
    </source>
</evidence>
<dbReference type="EMBL" id="MU155333">
    <property type="protein sequence ID" value="KAF9475412.1"/>
    <property type="molecule type" value="Genomic_DNA"/>
</dbReference>
<keyword evidence="2" id="KW-1185">Reference proteome</keyword>
<name>A0A9P5YTB8_9AGAR</name>
<dbReference type="OrthoDB" id="3219411at2759"/>
<reference evidence="1" key="1">
    <citation type="submission" date="2020-11" db="EMBL/GenBank/DDBJ databases">
        <authorList>
            <consortium name="DOE Joint Genome Institute"/>
            <person name="Ahrendt S."/>
            <person name="Riley R."/>
            <person name="Andreopoulos W."/>
            <person name="Labutti K."/>
            <person name="Pangilinan J."/>
            <person name="Ruiz-Duenas F.J."/>
            <person name="Barrasa J.M."/>
            <person name="Sanchez-Garcia M."/>
            <person name="Camarero S."/>
            <person name="Miyauchi S."/>
            <person name="Serrano A."/>
            <person name="Linde D."/>
            <person name="Babiker R."/>
            <person name="Drula E."/>
            <person name="Ayuso-Fernandez I."/>
            <person name="Pacheco R."/>
            <person name="Padilla G."/>
            <person name="Ferreira P."/>
            <person name="Barriuso J."/>
            <person name="Kellner H."/>
            <person name="Castanera R."/>
            <person name="Alfaro M."/>
            <person name="Ramirez L."/>
            <person name="Pisabarro A.G."/>
            <person name="Kuo A."/>
            <person name="Tritt A."/>
            <person name="Lipzen A."/>
            <person name="He G."/>
            <person name="Yan M."/>
            <person name="Ng V."/>
            <person name="Cullen D."/>
            <person name="Martin F."/>
            <person name="Rosso M.-N."/>
            <person name="Henrissat B."/>
            <person name="Hibbett D."/>
            <person name="Martinez A.T."/>
            <person name="Grigoriev I.V."/>
        </authorList>
    </citation>
    <scope>NUCLEOTIDE SEQUENCE</scope>
    <source>
        <strain evidence="1">CIRM-BRFM 674</strain>
    </source>
</reference>
<protein>
    <submittedName>
        <fullName evidence="1">Uncharacterized protein</fullName>
    </submittedName>
</protein>
<dbReference type="AlphaFoldDB" id="A0A9P5YTB8"/>
<proteinExistence type="predicted"/>
<gene>
    <name evidence="1" type="ORF">BDN70DRAFT_883731</name>
</gene>
<organism evidence="1 2">
    <name type="scientific">Pholiota conissans</name>
    <dbReference type="NCBI Taxonomy" id="109636"/>
    <lineage>
        <taxon>Eukaryota</taxon>
        <taxon>Fungi</taxon>
        <taxon>Dikarya</taxon>
        <taxon>Basidiomycota</taxon>
        <taxon>Agaricomycotina</taxon>
        <taxon>Agaricomycetes</taxon>
        <taxon>Agaricomycetidae</taxon>
        <taxon>Agaricales</taxon>
        <taxon>Agaricineae</taxon>
        <taxon>Strophariaceae</taxon>
        <taxon>Pholiota</taxon>
    </lineage>
</organism>
<dbReference type="Proteomes" id="UP000807469">
    <property type="component" value="Unassembled WGS sequence"/>
</dbReference>
<comment type="caution">
    <text evidence="1">The sequence shown here is derived from an EMBL/GenBank/DDBJ whole genome shotgun (WGS) entry which is preliminary data.</text>
</comment>
<accession>A0A9P5YTB8</accession>
<evidence type="ECO:0000313" key="2">
    <source>
        <dbReference type="Proteomes" id="UP000807469"/>
    </source>
</evidence>
<sequence>MATEALLELGKEGAMMLLGKLKDDIMGNKYGDASEAVEAILAAQKASFDRLELKVESVVTQQPLDEEFIRIKTWTIALQEGMKKKSKGSEDALNALYAALRDPNQGVLHSLTTIDAILRGSASAYANAAVLDLFQDKIYRDLDSHDRPDYTIANYLKAVVDHLEAHVVLQGTGLMLRIAAADKFDDIGKWERDMAETLRRQVDHAYNKLPALIKRMKPNFKTPMHAPHWWRFKETEGRNREWLERNFTIFGKMTNGFDTGSDGPNPKSEWRFHPALDQFGEITIQTRTDKAFIGEYYTAPTYSYPYGGSSGGWSVTFVGGDSNQRVKGKVVPLRGNEPRFRFVADVNVREMNPLKHNWEINDDGVGQWE</sequence>